<dbReference type="OrthoDB" id="9768878at2"/>
<comment type="catalytic activity">
    <reaction evidence="11">
        <text>N(6)-(1,2-dicarboxyethyl)-AMP = fumarate + AMP</text>
        <dbReference type="Rhea" id="RHEA:16853"/>
        <dbReference type="ChEBI" id="CHEBI:29806"/>
        <dbReference type="ChEBI" id="CHEBI:57567"/>
        <dbReference type="ChEBI" id="CHEBI:456215"/>
        <dbReference type="EC" id="4.3.2.2"/>
    </reaction>
    <physiologicalReaction direction="left-to-right" evidence="11">
        <dbReference type="Rhea" id="RHEA:16854"/>
    </physiologicalReaction>
</comment>
<evidence type="ECO:0000313" key="17">
    <source>
        <dbReference type="Proteomes" id="UP000431264"/>
    </source>
</evidence>
<keyword evidence="6 13" id="KW-0658">Purine biosynthesis</keyword>
<dbReference type="Gene3D" id="1.20.200.10">
    <property type="entry name" value="Fumarase/aspartase (Central domain)"/>
    <property type="match status" value="1"/>
</dbReference>
<feature type="domain" description="Fumarate lyase N-terminal" evidence="14">
    <location>
        <begin position="15"/>
        <end position="312"/>
    </location>
</feature>
<comment type="similarity">
    <text evidence="3 13">Belongs to the lyase 1 family. Adenylosuccinate lyase subfamily.</text>
</comment>
<evidence type="ECO:0000256" key="7">
    <source>
        <dbReference type="ARBA" id="ARBA00023239"/>
    </source>
</evidence>
<dbReference type="GO" id="GO:0006189">
    <property type="term" value="P:'de novo' IMP biosynthetic process"/>
    <property type="evidence" value="ECO:0007669"/>
    <property type="project" value="UniProtKB-UniPathway"/>
</dbReference>
<name>A0A6I4ILS3_9FLAO</name>
<organism evidence="16 17">
    <name type="scientific">Flavobacterium profundi</name>
    <dbReference type="NCBI Taxonomy" id="1774945"/>
    <lineage>
        <taxon>Bacteria</taxon>
        <taxon>Pseudomonadati</taxon>
        <taxon>Bacteroidota</taxon>
        <taxon>Flavobacteriia</taxon>
        <taxon>Flavobacteriales</taxon>
        <taxon>Flavobacteriaceae</taxon>
        <taxon>Flavobacterium</taxon>
    </lineage>
</organism>
<evidence type="ECO:0000256" key="8">
    <source>
        <dbReference type="ARBA" id="ARBA00024477"/>
    </source>
</evidence>
<dbReference type="FunFam" id="1.20.200.10:FF:000004">
    <property type="entry name" value="Adenylosuccinate lyase"/>
    <property type="match status" value="1"/>
</dbReference>
<evidence type="ECO:0000256" key="1">
    <source>
        <dbReference type="ARBA" id="ARBA00004706"/>
    </source>
</evidence>
<dbReference type="InterPro" id="IPR008948">
    <property type="entry name" value="L-Aspartase-like"/>
</dbReference>
<evidence type="ECO:0000256" key="5">
    <source>
        <dbReference type="ARBA" id="ARBA00017058"/>
    </source>
</evidence>
<dbReference type="AlphaFoldDB" id="A0A6I4ILS3"/>
<evidence type="ECO:0000259" key="14">
    <source>
        <dbReference type="Pfam" id="PF00206"/>
    </source>
</evidence>
<dbReference type="InterPro" id="IPR047136">
    <property type="entry name" value="PurB_bact"/>
</dbReference>
<dbReference type="UniPathway" id="UPA00075">
    <property type="reaction ID" value="UER00336"/>
</dbReference>
<comment type="pathway">
    <text evidence="1 13">Purine metabolism; IMP biosynthesis via de novo pathway; 5-amino-1-(5-phospho-D-ribosyl)imidazole-4-carboxamide from 5-amino-1-(5-phospho-D-ribosyl)imidazole-4-carboxylate: step 2/2.</text>
</comment>
<dbReference type="Pfam" id="PF08328">
    <property type="entry name" value="ASL_C"/>
    <property type="match status" value="1"/>
</dbReference>
<dbReference type="PROSITE" id="PS00163">
    <property type="entry name" value="FUMARATE_LYASES"/>
    <property type="match status" value="1"/>
</dbReference>
<dbReference type="PANTHER" id="PTHR43411">
    <property type="entry name" value="ADENYLOSUCCINATE LYASE"/>
    <property type="match status" value="1"/>
</dbReference>
<dbReference type="NCBIfam" id="TIGR00928">
    <property type="entry name" value="purB"/>
    <property type="match status" value="1"/>
</dbReference>
<dbReference type="GO" id="GO:0004018">
    <property type="term" value="F:N6-(1,2-dicarboxyethyl)AMP AMP-lyase (fumarate-forming) activity"/>
    <property type="evidence" value="ECO:0007669"/>
    <property type="project" value="UniProtKB-UniRule"/>
</dbReference>
<keyword evidence="17" id="KW-1185">Reference proteome</keyword>
<dbReference type="InterPro" id="IPR020557">
    <property type="entry name" value="Fumarate_lyase_CS"/>
</dbReference>
<feature type="domain" description="Adenylosuccinate lyase PurB C-terminal" evidence="15">
    <location>
        <begin position="331"/>
        <end position="446"/>
    </location>
</feature>
<evidence type="ECO:0000256" key="6">
    <source>
        <dbReference type="ARBA" id="ARBA00022755"/>
    </source>
</evidence>
<evidence type="ECO:0000259" key="15">
    <source>
        <dbReference type="Pfam" id="PF08328"/>
    </source>
</evidence>
<evidence type="ECO:0000256" key="11">
    <source>
        <dbReference type="ARBA" id="ARBA00049115"/>
    </source>
</evidence>
<dbReference type="EMBL" id="WQLW01000006">
    <property type="protein sequence ID" value="MVO09412.1"/>
    <property type="molecule type" value="Genomic_DNA"/>
</dbReference>
<comment type="caution">
    <text evidence="16">The sequence shown here is derived from an EMBL/GenBank/DDBJ whole genome shotgun (WGS) entry which is preliminary data.</text>
</comment>
<dbReference type="PRINTS" id="PR00149">
    <property type="entry name" value="FUMRATELYASE"/>
</dbReference>
<dbReference type="InterPro" id="IPR013539">
    <property type="entry name" value="PurB_C"/>
</dbReference>
<dbReference type="GO" id="GO:0044208">
    <property type="term" value="P:'de novo' AMP biosynthetic process"/>
    <property type="evidence" value="ECO:0007669"/>
    <property type="project" value="UniProtKB-UniPathway"/>
</dbReference>
<accession>A0A6I4ILS3</accession>
<dbReference type="InterPro" id="IPR000362">
    <property type="entry name" value="Fumarate_lyase_fam"/>
</dbReference>
<dbReference type="RefSeq" id="WP_140997791.1">
    <property type="nucleotide sequence ID" value="NZ_VDCZ01000006.1"/>
</dbReference>
<comment type="pathway">
    <text evidence="2 13">Purine metabolism; AMP biosynthesis via de novo pathway; AMP from IMP: step 2/2.</text>
</comment>
<dbReference type="Gene3D" id="1.10.40.30">
    <property type="entry name" value="Fumarase/aspartase (C-terminal domain)"/>
    <property type="match status" value="1"/>
</dbReference>
<evidence type="ECO:0000256" key="4">
    <source>
        <dbReference type="ARBA" id="ARBA00012339"/>
    </source>
</evidence>
<keyword evidence="7 13" id="KW-0456">Lyase</keyword>
<evidence type="ECO:0000256" key="2">
    <source>
        <dbReference type="ARBA" id="ARBA00004734"/>
    </source>
</evidence>
<gene>
    <name evidence="16" type="primary">purB</name>
    <name evidence="16" type="ORF">GOQ30_09600</name>
</gene>
<comment type="catalytic activity">
    <reaction evidence="8">
        <text>(2S)-2-[5-amino-1-(5-phospho-beta-D-ribosyl)imidazole-4-carboxamido]succinate = 5-amino-1-(5-phospho-beta-D-ribosyl)imidazole-4-carboxamide + fumarate</text>
        <dbReference type="Rhea" id="RHEA:23920"/>
        <dbReference type="ChEBI" id="CHEBI:29806"/>
        <dbReference type="ChEBI" id="CHEBI:58443"/>
        <dbReference type="ChEBI" id="CHEBI:58475"/>
        <dbReference type="EC" id="4.3.2.2"/>
    </reaction>
    <physiologicalReaction direction="left-to-right" evidence="8">
        <dbReference type="Rhea" id="RHEA:23921"/>
    </physiologicalReaction>
</comment>
<dbReference type="SUPFAM" id="SSF48557">
    <property type="entry name" value="L-aspartase-like"/>
    <property type="match status" value="1"/>
</dbReference>
<dbReference type="UniPathway" id="UPA00074">
    <property type="reaction ID" value="UER00132"/>
</dbReference>
<comment type="function">
    <text evidence="9">Catalyzes two reactions in de novo purine nucleotide biosynthesis. Catalyzes the breakdown of 5-aminoimidazole- (N-succinylocarboxamide) ribotide (SAICAR or 2-[5-amino-1-(5-phospho-beta-D-ribosyl)imidazole-4-carboxamido]succinate) to 5-aminoimidazole-4-carboxamide ribotide (AICAR or 5-amino-1-(5-phospho-beta-D-ribosyl)imidazole-4-carboxamide) and fumarate, and of adenylosuccinate (ADS or N(6)-(1,2-dicarboxyethyl)-AMP) to adenosine monophosphate (AMP) and fumarate.</text>
</comment>
<reference evidence="17" key="1">
    <citation type="submission" date="2019-05" db="EMBL/GenBank/DDBJ databases">
        <title>Flavobacterium profundi sp. nov., isolated from a deep-sea seamount.</title>
        <authorList>
            <person name="Zhang D.-C."/>
        </authorList>
    </citation>
    <scope>NUCLEOTIDE SEQUENCE [LARGE SCALE GENOMIC DNA]</scope>
    <source>
        <strain evidence="17">TP390</strain>
    </source>
</reference>
<proteinExistence type="inferred from homology"/>
<dbReference type="Gene3D" id="1.10.275.10">
    <property type="entry name" value="Fumarase/aspartase (N-terminal domain)"/>
    <property type="match status" value="1"/>
</dbReference>
<evidence type="ECO:0000256" key="10">
    <source>
        <dbReference type="ARBA" id="ARBA00030717"/>
    </source>
</evidence>
<dbReference type="InterPro" id="IPR004769">
    <property type="entry name" value="Pur_lyase"/>
</dbReference>
<dbReference type="InterPro" id="IPR022761">
    <property type="entry name" value="Fumarate_lyase_N"/>
</dbReference>
<dbReference type="Proteomes" id="UP000431264">
    <property type="component" value="Unassembled WGS sequence"/>
</dbReference>
<dbReference type="PANTHER" id="PTHR43411:SF1">
    <property type="entry name" value="ADENYLOSUCCINATE LYASE"/>
    <property type="match status" value="1"/>
</dbReference>
<evidence type="ECO:0000256" key="9">
    <source>
        <dbReference type="ARBA" id="ARBA00025012"/>
    </source>
</evidence>
<evidence type="ECO:0000256" key="12">
    <source>
        <dbReference type="NCBIfam" id="TIGR00928"/>
    </source>
</evidence>
<sequence>MSHLSELNAISPIDGRYRNKTQNLAPYFSEEALIRYRVLIEVEYFIALCELPLPQLANVDAKIFPSLREMYTQFTTEDALWIKETEKTTNHDVKAVEYFIKSKFDTLGLEKFKEFIHFGLTSQDINNTAIPLSTKEAFENVYLPSLIAVIQKLKELSMEWANVPMLARTHGQPASPTRLGKEILVFVERLEEQMRLLFNVPFAAKFGGATGNYNAHKIAYPTIDWKQFGTDFVENSLGLHHSFPTTQIEHYDHFAAFFDALKRINTILIDLDRDIWTYVSMDYFKQKIKAGEIGSSAMPHKVNPIDFENSEGNLGIANAIFEHLSAKLPISRLQRDLTDSTVLRNVGVPFGHTIIAFEATLKGLNKLLLNEVKFEEDLEKNWAVVAEAIQTILRREAYPNPYEALKELTRTNSVINKEAIHRFIETLNVSDTIKNELKQITPSNYLGI</sequence>
<dbReference type="NCBIfam" id="NF006764">
    <property type="entry name" value="PRK09285.1"/>
    <property type="match status" value="1"/>
</dbReference>
<evidence type="ECO:0000256" key="13">
    <source>
        <dbReference type="RuleBase" id="RU361172"/>
    </source>
</evidence>
<dbReference type="Pfam" id="PF00206">
    <property type="entry name" value="Lyase_1"/>
    <property type="match status" value="1"/>
</dbReference>
<dbReference type="InterPro" id="IPR024083">
    <property type="entry name" value="Fumarase/histidase_N"/>
</dbReference>
<evidence type="ECO:0000313" key="16">
    <source>
        <dbReference type="EMBL" id="MVO09412.1"/>
    </source>
</evidence>
<evidence type="ECO:0000256" key="3">
    <source>
        <dbReference type="ARBA" id="ARBA00008273"/>
    </source>
</evidence>
<protein>
    <recommendedName>
        <fullName evidence="5 12">Adenylosuccinate lyase</fullName>
        <shortName evidence="13">ASL</shortName>
        <ecNumber evidence="4 12">4.3.2.2</ecNumber>
    </recommendedName>
    <alternativeName>
        <fullName evidence="10 13">Adenylosuccinase</fullName>
    </alternativeName>
</protein>
<dbReference type="EC" id="4.3.2.2" evidence="4 12"/>